<evidence type="ECO:0000256" key="2">
    <source>
        <dbReference type="ARBA" id="ARBA00022475"/>
    </source>
</evidence>
<keyword evidence="2" id="KW-1003">Cell membrane</keyword>
<name>A0A443R7P6_9ACAR</name>
<feature type="compositionally biased region" description="Low complexity" evidence="7">
    <location>
        <begin position="85"/>
        <end position="96"/>
    </location>
</feature>
<dbReference type="GO" id="GO:0005886">
    <property type="term" value="C:plasma membrane"/>
    <property type="evidence" value="ECO:0007669"/>
    <property type="project" value="UniProtKB-SubCell"/>
</dbReference>
<evidence type="ECO:0000256" key="8">
    <source>
        <dbReference type="SAM" id="Phobius"/>
    </source>
</evidence>
<sequence>MGSTSIPPSLWSNDIHHSPSIASSIQLPTFKVQMDTESVRSGHSERSRRGRAHNTHNVSHSNSNHVISNTNFNQYNTGYNNHVNNNQHDISSNNRSMSRHSHRSARSDRFGNKIQSPYERHERRRDEEVIEVQILPQDDNWADNTTAITGNTSDHSISIETDMNKVGKEPFWSEHSLAFRCQMWTGTVVASFLSFCAFISPIIMVILPKIENLEWKVQECGPECDGLLISFSFKLLILLLGTWALFFRKPRATMPRIFIYRSVVLALIFVFMVSYWLFYAVRIAERRFSEYELSYHSIVLFAVSLVDALLFIHYLAVILIELRHLTPQFFVKVVRSPDGESHCYNIGELSIQRASVWILEHYYKDFSVYNPYLDLIPRKKSKSSTSIVNTPSNMIGNHISSPPSTLKYYDVDGVTANSSGFSGGLLGQTSAAFANVNENGTFSSNNLEERSSRRGKGSSHHHHHHHHNDRFHEEHEYERRVKKRKARLMTAVEDAFTHIKRVDEEQGAPIPMDPYEAAQAIFPSFARTLQKYLRITRQQPRHSMQSIINHLAMCLSFDLSPKAFVEKYIKSSPVLQNDKEHQKTQTWGLICDVLLSRTIENGTVFMLRQGDVSLLVTVHSIPHFNITEEIIDPKSNKFVFRLNSETSV</sequence>
<evidence type="ECO:0000256" key="7">
    <source>
        <dbReference type="SAM" id="MobiDB-lite"/>
    </source>
</evidence>
<feature type="transmembrane region" description="Helical" evidence="8">
    <location>
        <begin position="183"/>
        <end position="207"/>
    </location>
</feature>
<dbReference type="InterPro" id="IPR009539">
    <property type="entry name" value="VANGL"/>
</dbReference>
<comment type="caution">
    <text evidence="9">The sequence shown here is derived from an EMBL/GenBank/DDBJ whole genome shotgun (WGS) entry which is preliminary data.</text>
</comment>
<evidence type="ECO:0000256" key="3">
    <source>
        <dbReference type="ARBA" id="ARBA00022692"/>
    </source>
</evidence>
<evidence type="ECO:0000256" key="5">
    <source>
        <dbReference type="ARBA" id="ARBA00023136"/>
    </source>
</evidence>
<feature type="compositionally biased region" description="Basic residues" evidence="7">
    <location>
        <begin position="453"/>
        <end position="469"/>
    </location>
</feature>
<feature type="transmembrane region" description="Helical" evidence="8">
    <location>
        <begin position="258"/>
        <end position="278"/>
    </location>
</feature>
<keyword evidence="10" id="KW-1185">Reference proteome</keyword>
<organism evidence="9 10">
    <name type="scientific">Dinothrombium tinctorium</name>
    <dbReference type="NCBI Taxonomy" id="1965070"/>
    <lineage>
        <taxon>Eukaryota</taxon>
        <taxon>Metazoa</taxon>
        <taxon>Ecdysozoa</taxon>
        <taxon>Arthropoda</taxon>
        <taxon>Chelicerata</taxon>
        <taxon>Arachnida</taxon>
        <taxon>Acari</taxon>
        <taxon>Acariformes</taxon>
        <taxon>Trombidiformes</taxon>
        <taxon>Prostigmata</taxon>
        <taxon>Anystina</taxon>
        <taxon>Parasitengona</taxon>
        <taxon>Trombidioidea</taxon>
        <taxon>Trombidiidae</taxon>
        <taxon>Dinothrombium</taxon>
    </lineage>
</organism>
<evidence type="ECO:0000256" key="6">
    <source>
        <dbReference type="ARBA" id="ARBA00025718"/>
    </source>
</evidence>
<evidence type="ECO:0000313" key="10">
    <source>
        <dbReference type="Proteomes" id="UP000285301"/>
    </source>
</evidence>
<dbReference type="AlphaFoldDB" id="A0A443R7P6"/>
<evidence type="ECO:0000313" key="9">
    <source>
        <dbReference type="EMBL" id="RWS11282.1"/>
    </source>
</evidence>
<proteinExistence type="inferred from homology"/>
<feature type="compositionally biased region" description="Basic and acidic residues" evidence="7">
    <location>
        <begin position="37"/>
        <end position="47"/>
    </location>
</feature>
<reference evidence="9 10" key="1">
    <citation type="journal article" date="2018" name="Gigascience">
        <title>Genomes of trombidid mites reveal novel predicted allergens and laterally-transferred genes associated with secondary metabolism.</title>
        <authorList>
            <person name="Dong X."/>
            <person name="Chaisiri K."/>
            <person name="Xia D."/>
            <person name="Armstrong S.D."/>
            <person name="Fang Y."/>
            <person name="Donnelly M.J."/>
            <person name="Kadowaki T."/>
            <person name="McGarry J.W."/>
            <person name="Darby A.C."/>
            <person name="Makepeace B.L."/>
        </authorList>
    </citation>
    <scope>NUCLEOTIDE SEQUENCE [LARGE SCALE GENOMIC DNA]</scope>
    <source>
        <strain evidence="9">UoL-WK</strain>
    </source>
</reference>
<feature type="region of interest" description="Disordered" evidence="7">
    <location>
        <begin position="85"/>
        <end position="109"/>
    </location>
</feature>
<dbReference type="Proteomes" id="UP000285301">
    <property type="component" value="Unassembled WGS sequence"/>
</dbReference>
<evidence type="ECO:0000256" key="1">
    <source>
        <dbReference type="ARBA" id="ARBA00004651"/>
    </source>
</evidence>
<comment type="subcellular location">
    <subcellularLocation>
        <location evidence="1">Cell membrane</location>
        <topology evidence="1">Multi-pass membrane protein</topology>
    </subcellularLocation>
</comment>
<dbReference type="PIRSF" id="PIRSF007991">
    <property type="entry name" value="Strabismus"/>
    <property type="match status" value="1"/>
</dbReference>
<dbReference type="STRING" id="1965070.A0A443R7P6"/>
<keyword evidence="3 8" id="KW-0812">Transmembrane</keyword>
<feature type="region of interest" description="Disordered" evidence="7">
    <location>
        <begin position="440"/>
        <end position="478"/>
    </location>
</feature>
<protein>
    <submittedName>
        <fullName evidence="9">Vang-like protein 2</fullName>
    </submittedName>
</protein>
<feature type="transmembrane region" description="Helical" evidence="8">
    <location>
        <begin position="298"/>
        <end position="320"/>
    </location>
</feature>
<dbReference type="EMBL" id="NCKU01001780">
    <property type="protein sequence ID" value="RWS11282.1"/>
    <property type="molecule type" value="Genomic_DNA"/>
</dbReference>
<feature type="region of interest" description="Disordered" evidence="7">
    <location>
        <begin position="34"/>
        <end position="67"/>
    </location>
</feature>
<dbReference type="Pfam" id="PF06638">
    <property type="entry name" value="Strabismus"/>
    <property type="match status" value="1"/>
</dbReference>
<accession>A0A443R7P6</accession>
<keyword evidence="5 8" id="KW-0472">Membrane</keyword>
<dbReference type="PANTHER" id="PTHR20886">
    <property type="entry name" value="VANG-LIKE PROTEIN"/>
    <property type="match status" value="1"/>
</dbReference>
<comment type="similarity">
    <text evidence="6">Belongs to the Vang family.</text>
</comment>
<gene>
    <name evidence="9" type="ORF">B4U79_15962</name>
</gene>
<evidence type="ECO:0000256" key="4">
    <source>
        <dbReference type="ARBA" id="ARBA00022989"/>
    </source>
</evidence>
<dbReference type="OrthoDB" id="8887313at2759"/>
<feature type="compositionally biased region" description="Low complexity" evidence="7">
    <location>
        <begin position="55"/>
        <end position="67"/>
    </location>
</feature>
<feature type="transmembrane region" description="Helical" evidence="8">
    <location>
        <begin position="227"/>
        <end position="246"/>
    </location>
</feature>
<keyword evidence="4 8" id="KW-1133">Transmembrane helix</keyword>